<dbReference type="SUPFAM" id="SSF52540">
    <property type="entry name" value="P-loop containing nucleoside triphosphate hydrolases"/>
    <property type="match status" value="2"/>
</dbReference>
<dbReference type="Gene3D" id="2.30.30.940">
    <property type="match status" value="1"/>
</dbReference>
<dbReference type="EMBL" id="BAAAME010000008">
    <property type="protein sequence ID" value="GAA1751286.1"/>
    <property type="molecule type" value="Genomic_DNA"/>
</dbReference>
<dbReference type="CDD" id="cd18809">
    <property type="entry name" value="SF1_C_RecD"/>
    <property type="match status" value="1"/>
</dbReference>
<dbReference type="SUPFAM" id="SSF56731">
    <property type="entry name" value="DNA primase core"/>
    <property type="match status" value="1"/>
</dbReference>
<dbReference type="PANTHER" id="PTHR30313:SF2">
    <property type="entry name" value="DNA PRIMASE"/>
    <property type="match status" value="1"/>
</dbReference>
<dbReference type="Pfam" id="PF13604">
    <property type="entry name" value="AAA_30"/>
    <property type="match status" value="1"/>
</dbReference>
<organism evidence="3 4">
    <name type="scientific">Aeromicrobium alkaliterrae</name>
    <dbReference type="NCBI Taxonomy" id="302168"/>
    <lineage>
        <taxon>Bacteria</taxon>
        <taxon>Bacillati</taxon>
        <taxon>Actinomycetota</taxon>
        <taxon>Actinomycetes</taxon>
        <taxon>Propionibacteriales</taxon>
        <taxon>Nocardioidaceae</taxon>
        <taxon>Aeromicrobium</taxon>
    </lineage>
</organism>
<dbReference type="InterPro" id="IPR037068">
    <property type="entry name" value="DNA_primase_core_N_sf"/>
</dbReference>
<feature type="compositionally biased region" description="Low complexity" evidence="1">
    <location>
        <begin position="1873"/>
        <end position="1889"/>
    </location>
</feature>
<dbReference type="PANTHER" id="PTHR30313">
    <property type="entry name" value="DNA PRIMASE"/>
    <property type="match status" value="1"/>
</dbReference>
<evidence type="ECO:0000259" key="2">
    <source>
        <dbReference type="PROSITE" id="PS50880"/>
    </source>
</evidence>
<dbReference type="Gene3D" id="3.90.980.10">
    <property type="entry name" value="DNA primase, catalytic core, N-terminal domain"/>
    <property type="match status" value="1"/>
</dbReference>
<feature type="region of interest" description="Disordered" evidence="1">
    <location>
        <begin position="1866"/>
        <end position="1903"/>
    </location>
</feature>
<evidence type="ECO:0000313" key="3">
    <source>
        <dbReference type="EMBL" id="GAA1751286.1"/>
    </source>
</evidence>
<dbReference type="InterPro" id="IPR014862">
    <property type="entry name" value="TrwC"/>
</dbReference>
<dbReference type="InterPro" id="IPR013264">
    <property type="entry name" value="DNAG_N"/>
</dbReference>
<dbReference type="InterPro" id="IPR006171">
    <property type="entry name" value="TOPRIM_dom"/>
</dbReference>
<accession>A0ABP4WF44</accession>
<keyword evidence="4" id="KW-1185">Reference proteome</keyword>
<dbReference type="Gene3D" id="3.40.50.300">
    <property type="entry name" value="P-loop containing nucleotide triphosphate hydrolases"/>
    <property type="match status" value="2"/>
</dbReference>
<dbReference type="InterPro" id="IPR027417">
    <property type="entry name" value="P-loop_NTPase"/>
</dbReference>
<dbReference type="Pfam" id="PF08275">
    <property type="entry name" value="DNAG_N"/>
    <property type="match status" value="1"/>
</dbReference>
<dbReference type="SUPFAM" id="SSF55464">
    <property type="entry name" value="Origin of replication-binding domain, RBD-like"/>
    <property type="match status" value="1"/>
</dbReference>
<dbReference type="Pfam" id="PF13155">
    <property type="entry name" value="Toprim_2"/>
    <property type="match status" value="1"/>
</dbReference>
<sequence length="1903" mass="205698">MNVTPPITEGRFGAVWAMTMSIHKLTAGSGYDYLTRQVAAMDTTEKGHTSLATYYTDHGETPGQWMGSGMAGIDGLAAGDPVTAEQMKALFGFGSHPLADSRIAQLADSASTADVKRARQLGTPYKVHEADVPPYRIEVARRLEDLNVAEGRPREAVVSLEERARMRTEVAREYFVREHGREPADARELASAVALYSRPKTTAVAGYDLTFSPVKSVSALWAVADPSTSAVIERAHNAAVKDALAFIEREALYTRTGTNGVRQVDVRGLVATAFTHRDSRAGDPDLHTHIAIANKVQTAKGGKWLAIDGRLMFRATVAASETYNTALERHLESSLGVRFEDRENTDRRKRPVREIVGVDARLNERWSTRRQSIEERRDVLVAKFHADHGRPPSAVEAVQLAQRATLETRDAKHEPRSMPEQRAQWAEQATDVLGVRRLEQMVTTALRPAPLSAQAAADRRVDAAWIERVAGRVVEGVQDRRSTWNRWNLISEAQRHVRRSDVRADHVQHLVNLVVDQAIATCQPLGVVDDSVPEPEQLQRHDGASQYTVAGAALFTSPCILAAEQRIVEAAGLHDRHRVAPVDVDLALLESAADGVELNSGQAAMVRGMATSGSRVQLGIAAAGTGKTTAMRVLTRAWETSGGSVIGLAPSAAAAAALREQTGTTTDTLAKLVDSLQRGTGGALVDQIGAGTLVVIDEAGMADTLSLDTAITAVLERGASVRLIGDDQQLAAIGAGGVLRDIGDRHGALKLAELMRFSDPAEGAATLALREGLPEAFGYYFDTKRVHVGDVGTLTDEIFTAWRSDRAAGKDAVMLAPTRDLVAELNARARVARLGDTGSTGDRELRLADGNSASVGDDVLTRSNDRRLRISATDWVKNGDRWRVDEVRGTALSVRHVETGLRVLLPANYVAEHTELGYASTVHTAQGISADTMHGLVTGDQTRQQLYTMMSRGRLENHAYVVVASDGDAHGLIRPEAIRPPTAGDVLTQVLARDESPRSATTLIAEANAPEARLQMVAAKYADAIYVAAADLLGNDVVAGIETQAEVLVFGLVDEPAWPALRSHLVLLQAQGADAIGELADAVAARDIESADDRAAVLDWRLDPTARRGAEPGPLPWLPAVPSQLADDTGWGKYLGSLANEIQKVAGEVHAATAEADSPAWARHARLSPTTAIAGDIAVWRAATGVDEADRRPTGPRQMQKAAVLYQRELDTRLDAGRRPAMDEWGPAIHALHPRSDSFTPLLAERLAAINRSGVNAADLLGRAAAEGPLPDEHVAAALWWRIARHLSPAVAAEQNSGDGQLAPDWADLLHEHLGVEEASNVTSSPWWPTLVATVDQAHERGWPVEQLLDFAKTSDVEDLDLAQAMIWRIALVTDPPPEHDYDVPEENLPPEDLHELDPLEFDHDHDHELQVDVDELDAAAHDRELLEPAGATGSGLDRLIDRAWELQASPVPVQRINAVNAAAADYFERQFSGSWAQLHVHERLGVDLAGDERFRPGYAPAGWTNLVDHLRGRGFTVDEMIAAGVAKEASNGRLIDRLRDRAVLPVITDRRVIGFVGRRNPDATDDLAGPKYLNSPDTVVFHKGAQLYGIADDHVSHGAVPVLVEGPFDAIAVTIASGAAFIGVSPLGTSTTEEQAAQLAALHPTPLVATDGDLAGRIAAERDLWLLAPHLVTPRVVPMPIGADPASMLEQRGPAHLVALLQQHRDLAALLVDERLTNLPDPRQRSTQAAEVIAVMAPEQWEGLIATTASAGALDADQLRTDVASAARAFNGDQQHYCTEKLGNITHVRQWLEGHQRARPADRWAALGRSLDGRLTTGKDWPATATMLQQLHEQGIDVEKIARQSVMSRPLGTNPSRDLRYRLAEHLDTSQSPSTAVPRTTPARRPQAPQGPQPRPDREPRR</sequence>
<dbReference type="InterPro" id="IPR034151">
    <property type="entry name" value="TOPRIM_DnaG_bac"/>
</dbReference>
<dbReference type="Pfam" id="PF08751">
    <property type="entry name" value="TrwC"/>
    <property type="match status" value="1"/>
</dbReference>
<evidence type="ECO:0000256" key="1">
    <source>
        <dbReference type="SAM" id="MobiDB-lite"/>
    </source>
</evidence>
<reference evidence="4" key="1">
    <citation type="journal article" date="2019" name="Int. J. Syst. Evol. Microbiol.">
        <title>The Global Catalogue of Microorganisms (GCM) 10K type strain sequencing project: providing services to taxonomists for standard genome sequencing and annotation.</title>
        <authorList>
            <consortium name="The Broad Institute Genomics Platform"/>
            <consortium name="The Broad Institute Genome Sequencing Center for Infectious Disease"/>
            <person name="Wu L."/>
            <person name="Ma J."/>
        </authorList>
    </citation>
    <scope>NUCLEOTIDE SEQUENCE [LARGE SCALE GENOMIC DNA]</scope>
    <source>
        <strain evidence="4">JCM 13518</strain>
    </source>
</reference>
<evidence type="ECO:0000313" key="4">
    <source>
        <dbReference type="Proteomes" id="UP001501057"/>
    </source>
</evidence>
<comment type="caution">
    <text evidence="3">The sequence shown here is derived from an EMBL/GenBank/DDBJ whole genome shotgun (WGS) entry which is preliminary data.</text>
</comment>
<dbReference type="NCBIfam" id="NF041492">
    <property type="entry name" value="MobF"/>
    <property type="match status" value="1"/>
</dbReference>
<protein>
    <recommendedName>
        <fullName evidence="2">Toprim domain-containing protein</fullName>
    </recommendedName>
</protein>
<feature type="domain" description="Toprim" evidence="2">
    <location>
        <begin position="1600"/>
        <end position="1683"/>
    </location>
</feature>
<dbReference type="Gene3D" id="3.40.1360.10">
    <property type="match status" value="1"/>
</dbReference>
<name>A0ABP4WF44_9ACTN</name>
<dbReference type="CDD" id="cd03364">
    <property type="entry name" value="TOPRIM_DnaG_primases"/>
    <property type="match status" value="1"/>
</dbReference>
<dbReference type="InterPro" id="IPR050219">
    <property type="entry name" value="DnaG_primase"/>
</dbReference>
<dbReference type="Proteomes" id="UP001501057">
    <property type="component" value="Unassembled WGS sequence"/>
</dbReference>
<proteinExistence type="predicted"/>
<gene>
    <name evidence="3" type="ORF">GCM10009710_33770</name>
</gene>
<dbReference type="PROSITE" id="PS50880">
    <property type="entry name" value="TOPRIM"/>
    <property type="match status" value="1"/>
</dbReference>
<dbReference type="SMART" id="SM00493">
    <property type="entry name" value="TOPRIM"/>
    <property type="match status" value="1"/>
</dbReference>